<dbReference type="EMBL" id="SLZZ01000005">
    <property type="protein sequence ID" value="TCS80626.1"/>
    <property type="molecule type" value="Genomic_DNA"/>
</dbReference>
<evidence type="ECO:0000256" key="1">
    <source>
        <dbReference type="ARBA" id="ARBA00005854"/>
    </source>
</evidence>
<feature type="domain" description="D-isomer specific 2-hydroxyacid dehydrogenase catalytic" evidence="5">
    <location>
        <begin position="4"/>
        <end position="118"/>
    </location>
</feature>
<protein>
    <submittedName>
        <fullName evidence="6">D-isomer specific 2-hydroxyacid dehydrogenase-like protein</fullName>
    </submittedName>
</protein>
<dbReference type="PANTHER" id="PTHR42789:SF1">
    <property type="entry name" value="D-ISOMER SPECIFIC 2-HYDROXYACID DEHYDROGENASE FAMILY PROTEIN (AFU_ORTHOLOGUE AFUA_6G10090)"/>
    <property type="match status" value="1"/>
</dbReference>
<keyword evidence="4" id="KW-1133">Transmembrane helix</keyword>
<proteinExistence type="inferred from homology"/>
<evidence type="ECO:0000256" key="3">
    <source>
        <dbReference type="ARBA" id="ARBA00023027"/>
    </source>
</evidence>
<dbReference type="InterPro" id="IPR050857">
    <property type="entry name" value="D-2-hydroxyacid_DH"/>
</dbReference>
<dbReference type="Gene3D" id="3.40.50.720">
    <property type="entry name" value="NAD(P)-binding Rossmann-like Domain"/>
    <property type="match status" value="2"/>
</dbReference>
<comment type="similarity">
    <text evidence="1">Belongs to the D-isomer specific 2-hydroxyacid dehydrogenase family.</text>
</comment>
<organism evidence="6 7">
    <name type="scientific">Muricomes intestini</name>
    <dbReference type="NCBI Taxonomy" id="1796634"/>
    <lineage>
        <taxon>Bacteria</taxon>
        <taxon>Bacillati</taxon>
        <taxon>Bacillota</taxon>
        <taxon>Clostridia</taxon>
        <taxon>Lachnospirales</taxon>
        <taxon>Lachnospiraceae</taxon>
        <taxon>Muricomes</taxon>
    </lineage>
</organism>
<dbReference type="InterPro" id="IPR006139">
    <property type="entry name" value="D-isomer_2_OHA_DH_cat_dom"/>
</dbReference>
<evidence type="ECO:0000256" key="4">
    <source>
        <dbReference type="SAM" id="Phobius"/>
    </source>
</evidence>
<dbReference type="RefSeq" id="WP_132379465.1">
    <property type="nucleotide sequence ID" value="NZ_SLZZ01000005.1"/>
</dbReference>
<dbReference type="GO" id="GO:0051287">
    <property type="term" value="F:NAD binding"/>
    <property type="evidence" value="ECO:0007669"/>
    <property type="project" value="InterPro"/>
</dbReference>
<dbReference type="OrthoDB" id="9805416at2"/>
<keyword evidence="2" id="KW-0560">Oxidoreductase</keyword>
<dbReference type="GO" id="GO:0016616">
    <property type="term" value="F:oxidoreductase activity, acting on the CH-OH group of donors, NAD or NADP as acceptor"/>
    <property type="evidence" value="ECO:0007669"/>
    <property type="project" value="InterPro"/>
</dbReference>
<sequence>MKKILITQPVPVECLESYEGRYEFTVPEKPYTYDEVLEQIADYDAYFIINNKGDKQVIDSGIKLRAVANLGGGYDNIDWKYATEKGIAVVNTPTQVTDATAEMATTLIAATMRGVARYDKEIRRGIWNSPVFSDLNSELTRRTLGILGFILLLIYGLFFTRLIVTVRFRIENNILCRSTKLMKNVLKTWLNLKKRIILNGA</sequence>
<dbReference type="PANTHER" id="PTHR42789">
    <property type="entry name" value="D-ISOMER SPECIFIC 2-HYDROXYACID DEHYDROGENASE FAMILY PROTEIN (AFU_ORTHOLOGUE AFUA_6G10090)"/>
    <property type="match status" value="1"/>
</dbReference>
<dbReference type="Proteomes" id="UP000295726">
    <property type="component" value="Unassembled WGS sequence"/>
</dbReference>
<gene>
    <name evidence="6" type="ORF">EDD59_1052</name>
</gene>
<evidence type="ECO:0000313" key="6">
    <source>
        <dbReference type="EMBL" id="TCS80626.1"/>
    </source>
</evidence>
<feature type="transmembrane region" description="Helical" evidence="4">
    <location>
        <begin position="144"/>
        <end position="164"/>
    </location>
</feature>
<accession>A0A4R3KBR1</accession>
<keyword evidence="4" id="KW-0472">Membrane</keyword>
<evidence type="ECO:0000313" key="7">
    <source>
        <dbReference type="Proteomes" id="UP000295726"/>
    </source>
</evidence>
<keyword evidence="3" id="KW-0520">NAD</keyword>
<dbReference type="Pfam" id="PF00389">
    <property type="entry name" value="2-Hacid_dh"/>
    <property type="match status" value="1"/>
</dbReference>
<evidence type="ECO:0000256" key="2">
    <source>
        <dbReference type="ARBA" id="ARBA00023002"/>
    </source>
</evidence>
<dbReference type="SUPFAM" id="SSF52283">
    <property type="entry name" value="Formate/glycerate dehydrogenase catalytic domain-like"/>
    <property type="match status" value="1"/>
</dbReference>
<evidence type="ECO:0000259" key="5">
    <source>
        <dbReference type="Pfam" id="PF00389"/>
    </source>
</evidence>
<reference evidence="6 7" key="1">
    <citation type="submission" date="2019-03" db="EMBL/GenBank/DDBJ databases">
        <title>Genomic Encyclopedia of Type Strains, Phase IV (KMG-IV): sequencing the most valuable type-strain genomes for metagenomic binning, comparative biology and taxonomic classification.</title>
        <authorList>
            <person name="Goeker M."/>
        </authorList>
    </citation>
    <scope>NUCLEOTIDE SEQUENCE [LARGE SCALE GENOMIC DNA]</scope>
    <source>
        <strain evidence="6 7">DSM 29489</strain>
    </source>
</reference>
<dbReference type="AlphaFoldDB" id="A0A4R3KBR1"/>
<keyword evidence="7" id="KW-1185">Reference proteome</keyword>
<name>A0A4R3KBR1_9FIRM</name>
<comment type="caution">
    <text evidence="6">The sequence shown here is derived from an EMBL/GenBank/DDBJ whole genome shotgun (WGS) entry which is preliminary data.</text>
</comment>
<keyword evidence="4" id="KW-0812">Transmembrane</keyword>